<organism evidence="2 3">
    <name type="scientific">Streptomyces prasinosporus</name>
    <dbReference type="NCBI Taxonomy" id="68256"/>
    <lineage>
        <taxon>Bacteria</taxon>
        <taxon>Bacillati</taxon>
        <taxon>Actinomycetota</taxon>
        <taxon>Actinomycetes</taxon>
        <taxon>Kitasatosporales</taxon>
        <taxon>Streptomycetaceae</taxon>
        <taxon>Streptomyces</taxon>
        <taxon>Streptomyces albogriseolus group</taxon>
    </lineage>
</organism>
<evidence type="ECO:0000313" key="2">
    <source>
        <dbReference type="EMBL" id="GAA3506259.1"/>
    </source>
</evidence>
<evidence type="ECO:0000313" key="3">
    <source>
        <dbReference type="Proteomes" id="UP001501455"/>
    </source>
</evidence>
<dbReference type="EMBL" id="BAAAXF010000090">
    <property type="protein sequence ID" value="GAA3506259.1"/>
    <property type="molecule type" value="Genomic_DNA"/>
</dbReference>
<reference evidence="3" key="1">
    <citation type="journal article" date="2019" name="Int. J. Syst. Evol. Microbiol.">
        <title>The Global Catalogue of Microorganisms (GCM) 10K type strain sequencing project: providing services to taxonomists for standard genome sequencing and annotation.</title>
        <authorList>
            <consortium name="The Broad Institute Genomics Platform"/>
            <consortium name="The Broad Institute Genome Sequencing Center for Infectious Disease"/>
            <person name="Wu L."/>
            <person name="Ma J."/>
        </authorList>
    </citation>
    <scope>NUCLEOTIDE SEQUENCE [LARGE SCALE GENOMIC DNA]</scope>
    <source>
        <strain evidence="3">JCM 4816</strain>
    </source>
</reference>
<name>A0ABP6UH22_9ACTN</name>
<feature type="region of interest" description="Disordered" evidence="1">
    <location>
        <begin position="1"/>
        <end position="35"/>
    </location>
</feature>
<accession>A0ABP6UH22</accession>
<proteinExistence type="predicted"/>
<sequence>MGSTGRRSAPGGRTRRPDRTPGLRRDARGFRAPSAGAVPVFSDASGLLFRLTCPGKGKPPDCSPNACHPNGARGYAE</sequence>
<gene>
    <name evidence="2" type="ORF">GCM10019016_133740</name>
</gene>
<protein>
    <submittedName>
        <fullName evidence="2">Uncharacterized protein</fullName>
    </submittedName>
</protein>
<comment type="caution">
    <text evidence="2">The sequence shown here is derived from an EMBL/GenBank/DDBJ whole genome shotgun (WGS) entry which is preliminary data.</text>
</comment>
<evidence type="ECO:0000256" key="1">
    <source>
        <dbReference type="SAM" id="MobiDB-lite"/>
    </source>
</evidence>
<feature type="compositionally biased region" description="Basic and acidic residues" evidence="1">
    <location>
        <begin position="15"/>
        <end position="29"/>
    </location>
</feature>
<feature type="region of interest" description="Disordered" evidence="1">
    <location>
        <begin position="57"/>
        <end position="77"/>
    </location>
</feature>
<keyword evidence="3" id="KW-1185">Reference proteome</keyword>
<dbReference type="Proteomes" id="UP001501455">
    <property type="component" value="Unassembled WGS sequence"/>
</dbReference>